<evidence type="ECO:0000313" key="4">
    <source>
        <dbReference type="Proteomes" id="UP000290900"/>
    </source>
</evidence>
<dbReference type="Proteomes" id="UP000290900">
    <property type="component" value="Unassembled WGS sequence"/>
</dbReference>
<keyword evidence="4" id="KW-1185">Reference proteome</keyword>
<feature type="compositionally biased region" description="Low complexity" evidence="1">
    <location>
        <begin position="500"/>
        <end position="514"/>
    </location>
</feature>
<dbReference type="Pfam" id="PF02194">
    <property type="entry name" value="PXA"/>
    <property type="match status" value="1"/>
</dbReference>
<dbReference type="InterPro" id="IPR003114">
    <property type="entry name" value="Phox_assoc"/>
</dbReference>
<dbReference type="AlphaFoldDB" id="A0A448YFA5"/>
<feature type="region of interest" description="Disordered" evidence="1">
    <location>
        <begin position="1"/>
        <end position="34"/>
    </location>
</feature>
<accession>A0A448YFA5</accession>
<dbReference type="PANTHER" id="PTHR22775">
    <property type="entry name" value="SORTING NEXIN"/>
    <property type="match status" value="1"/>
</dbReference>
<gene>
    <name evidence="3" type="ORF">BRENAR_LOCUS382</name>
</gene>
<dbReference type="GO" id="GO:0035091">
    <property type="term" value="F:phosphatidylinositol binding"/>
    <property type="evidence" value="ECO:0007669"/>
    <property type="project" value="TreeGrafter"/>
</dbReference>
<feature type="compositionally biased region" description="Basic residues" evidence="1">
    <location>
        <begin position="1"/>
        <end position="19"/>
    </location>
</feature>
<feature type="region of interest" description="Disordered" evidence="1">
    <location>
        <begin position="494"/>
        <end position="514"/>
    </location>
</feature>
<dbReference type="EMBL" id="CAACVR010000001">
    <property type="protein sequence ID" value="VEU19645.1"/>
    <property type="molecule type" value="Genomic_DNA"/>
</dbReference>
<evidence type="ECO:0000313" key="3">
    <source>
        <dbReference type="EMBL" id="VEU19645.1"/>
    </source>
</evidence>
<dbReference type="SMART" id="SM00313">
    <property type="entry name" value="PXA"/>
    <property type="match status" value="1"/>
</dbReference>
<dbReference type="PANTHER" id="PTHR22775:SF3">
    <property type="entry name" value="SORTING NEXIN-13"/>
    <property type="match status" value="1"/>
</dbReference>
<organism evidence="3 4">
    <name type="scientific">Brettanomyces naardenensis</name>
    <name type="common">Yeast</name>
    <dbReference type="NCBI Taxonomy" id="13370"/>
    <lineage>
        <taxon>Eukaryota</taxon>
        <taxon>Fungi</taxon>
        <taxon>Dikarya</taxon>
        <taxon>Ascomycota</taxon>
        <taxon>Saccharomycotina</taxon>
        <taxon>Pichiomycetes</taxon>
        <taxon>Pichiales</taxon>
        <taxon>Pichiaceae</taxon>
        <taxon>Brettanomyces</taxon>
    </lineage>
</organism>
<dbReference type="InParanoid" id="A0A448YFA5"/>
<dbReference type="PROSITE" id="PS51207">
    <property type="entry name" value="PXA"/>
    <property type="match status" value="1"/>
</dbReference>
<dbReference type="OrthoDB" id="5582218at2759"/>
<proteinExistence type="predicted"/>
<name>A0A448YFA5_BRENA</name>
<sequence length="514" mass="58960">MSSRRTLQRPYRRTHKRIPLRAGGSADAKNVKTDKPLKDSAEYLNQLVDYIFNASDGSGSKTKEDNSGSKYSGHATGERVKVPISNALDLELYALFGLLLREFVLSWYKEKLNLNKDEEFIGELVYALDSLKSTWTSRIRQLDWSRILLDDLFEIVNCQMLAFDEAKRRSSSRYSRGQESNEQEELVNNFLRLNGHFCMDPQVNERYYSRILMKFVVAESLPAEDLNSKVVRDFLVAILNDLVMKNIMQNLPDNFVMWDMIGAICDILNRPEEKGETDAQSPETSIYSRITSLGRSASHLVAYSTSVLGSKLSDGENDVPSFAAFRFFNNLFHIDIHYPMLYVFISKVSAILSRSSKFSHWINNVTNNLVYNAILTEKNLAKGVQFLRHLMFPNDEKFYMKPRYIPQTPLELEALRLKNKQKVSNLLHQKYPALVKMLYQDDKQFDRALDSFLEIFRYKEINKSLLWQMFDLLFANIFPEILENGSTARAVLAGTKPPEEASSAEDSAPSATST</sequence>
<dbReference type="STRING" id="13370.A0A448YFA5"/>
<reference evidence="3 4" key="1">
    <citation type="submission" date="2018-12" db="EMBL/GenBank/DDBJ databases">
        <authorList>
            <person name="Tiukova I."/>
            <person name="Dainat J."/>
        </authorList>
    </citation>
    <scope>NUCLEOTIDE SEQUENCE [LARGE SCALE GENOMIC DNA]</scope>
</reference>
<feature type="domain" description="PXA" evidence="2">
    <location>
        <begin position="85"/>
        <end position="270"/>
    </location>
</feature>
<protein>
    <submittedName>
        <fullName evidence="3">DEKNAAC100024</fullName>
    </submittedName>
</protein>
<evidence type="ECO:0000259" key="2">
    <source>
        <dbReference type="PROSITE" id="PS51207"/>
    </source>
</evidence>
<evidence type="ECO:0000256" key="1">
    <source>
        <dbReference type="SAM" id="MobiDB-lite"/>
    </source>
</evidence>